<protein>
    <submittedName>
        <fullName evidence="2">Uncharacterized protein LOC142177175</fullName>
    </submittedName>
</protein>
<gene>
    <name evidence="2" type="primary">LOC142177175</name>
</gene>
<dbReference type="RefSeq" id="XP_075101745.1">
    <property type="nucleotide sequence ID" value="XM_075245644.1"/>
</dbReference>
<name>A0AC58TWZ5_TOBAC</name>
<reference evidence="2" key="2">
    <citation type="submission" date="2025-08" db="UniProtKB">
        <authorList>
            <consortium name="RefSeq"/>
        </authorList>
    </citation>
    <scope>IDENTIFICATION</scope>
    <source>
        <tissue evidence="2">Leaf</tissue>
    </source>
</reference>
<dbReference type="Proteomes" id="UP000790787">
    <property type="component" value="Chromosome 3"/>
</dbReference>
<accession>A0AC58TWZ5</accession>
<keyword evidence="1" id="KW-1185">Reference proteome</keyword>
<sequence length="322" mass="37032">MKVALVVKNKLDFIDGSCKREDYRGDLVHEWDMCNAFVLSWITNSVSRELTNELIYSSNAYNVWVDLKECFDKRNLTRVYQLHREIYTMVQGTSSVSEYFSKLRNVWDEYLSLVPFPGSDKTHADHIEQQKLMQFLMGLNETYSQSRNQILMTGNKFKKANILYCDYCHMRGHKRENFYKLVGYPANSKNTKRRTSDRFQQTGNDNRLSCQVHLPNGQTTSITHIGPVSLFHNILTNVLYDLYNGKVRGIGKEKDGLYLLQPAKRPSPVQVSIPSTSLVPSHHCLSSSESDYFSIWHQRLGHAYFLPVAPSNCCALIPVGPD</sequence>
<evidence type="ECO:0000313" key="2">
    <source>
        <dbReference type="RefSeq" id="XP_075101745.1"/>
    </source>
</evidence>
<evidence type="ECO:0000313" key="1">
    <source>
        <dbReference type="Proteomes" id="UP000790787"/>
    </source>
</evidence>
<organism evidence="1 2">
    <name type="scientific">Nicotiana tabacum</name>
    <name type="common">Common tobacco</name>
    <dbReference type="NCBI Taxonomy" id="4097"/>
    <lineage>
        <taxon>Eukaryota</taxon>
        <taxon>Viridiplantae</taxon>
        <taxon>Streptophyta</taxon>
        <taxon>Embryophyta</taxon>
        <taxon>Tracheophyta</taxon>
        <taxon>Spermatophyta</taxon>
        <taxon>Magnoliopsida</taxon>
        <taxon>eudicotyledons</taxon>
        <taxon>Gunneridae</taxon>
        <taxon>Pentapetalae</taxon>
        <taxon>asterids</taxon>
        <taxon>lamiids</taxon>
        <taxon>Solanales</taxon>
        <taxon>Solanaceae</taxon>
        <taxon>Nicotianoideae</taxon>
        <taxon>Nicotianeae</taxon>
        <taxon>Nicotiana</taxon>
    </lineage>
</organism>
<proteinExistence type="predicted"/>
<reference evidence="1" key="1">
    <citation type="journal article" date="2014" name="Nat. Commun.">
        <title>The tobacco genome sequence and its comparison with those of tomato and potato.</title>
        <authorList>
            <person name="Sierro N."/>
            <person name="Battey J.N."/>
            <person name="Ouadi S."/>
            <person name="Bakaher N."/>
            <person name="Bovet L."/>
            <person name="Willig A."/>
            <person name="Goepfert S."/>
            <person name="Peitsch M.C."/>
            <person name="Ivanov N.V."/>
        </authorList>
    </citation>
    <scope>NUCLEOTIDE SEQUENCE [LARGE SCALE GENOMIC DNA]</scope>
</reference>